<keyword evidence="5" id="KW-0732">Signal</keyword>
<evidence type="ECO:0000256" key="1">
    <source>
        <dbReference type="ARBA" id="ARBA00005466"/>
    </source>
</evidence>
<feature type="signal peptide" evidence="5">
    <location>
        <begin position="1"/>
        <end position="18"/>
    </location>
</feature>
<evidence type="ECO:0000259" key="6">
    <source>
        <dbReference type="PROSITE" id="PS51387"/>
    </source>
</evidence>
<accession>A0A9P9ADT9</accession>
<dbReference type="AlphaFoldDB" id="A0A9P9ADT9"/>
<keyword evidence="3" id="KW-0274">FAD</keyword>
<evidence type="ECO:0000256" key="5">
    <source>
        <dbReference type="SAM" id="SignalP"/>
    </source>
</evidence>
<dbReference type="PROSITE" id="PS51387">
    <property type="entry name" value="FAD_PCMH"/>
    <property type="match status" value="1"/>
</dbReference>
<dbReference type="GO" id="GO:0071949">
    <property type="term" value="F:FAD binding"/>
    <property type="evidence" value="ECO:0007669"/>
    <property type="project" value="InterPro"/>
</dbReference>
<dbReference type="InterPro" id="IPR036318">
    <property type="entry name" value="FAD-bd_PCMH-like_sf"/>
</dbReference>
<evidence type="ECO:0000313" key="8">
    <source>
        <dbReference type="Proteomes" id="UP000770015"/>
    </source>
</evidence>
<organism evidence="7 8">
    <name type="scientific">Plectosphaerella plurivora</name>
    <dbReference type="NCBI Taxonomy" id="936078"/>
    <lineage>
        <taxon>Eukaryota</taxon>
        <taxon>Fungi</taxon>
        <taxon>Dikarya</taxon>
        <taxon>Ascomycota</taxon>
        <taxon>Pezizomycotina</taxon>
        <taxon>Sordariomycetes</taxon>
        <taxon>Hypocreomycetidae</taxon>
        <taxon>Glomerellales</taxon>
        <taxon>Plectosphaerellaceae</taxon>
        <taxon>Plectosphaerella</taxon>
    </lineage>
</organism>
<reference evidence="7" key="1">
    <citation type="journal article" date="2021" name="Nat. Commun.">
        <title>Genetic determinants of endophytism in the Arabidopsis root mycobiome.</title>
        <authorList>
            <person name="Mesny F."/>
            <person name="Miyauchi S."/>
            <person name="Thiergart T."/>
            <person name="Pickel B."/>
            <person name="Atanasova L."/>
            <person name="Karlsson M."/>
            <person name="Huettel B."/>
            <person name="Barry K.W."/>
            <person name="Haridas S."/>
            <person name="Chen C."/>
            <person name="Bauer D."/>
            <person name="Andreopoulos W."/>
            <person name="Pangilinan J."/>
            <person name="LaButti K."/>
            <person name="Riley R."/>
            <person name="Lipzen A."/>
            <person name="Clum A."/>
            <person name="Drula E."/>
            <person name="Henrissat B."/>
            <person name="Kohler A."/>
            <person name="Grigoriev I.V."/>
            <person name="Martin F.M."/>
            <person name="Hacquard S."/>
        </authorList>
    </citation>
    <scope>NUCLEOTIDE SEQUENCE</scope>
    <source>
        <strain evidence="7">MPI-SDFR-AT-0117</strain>
    </source>
</reference>
<evidence type="ECO:0000256" key="4">
    <source>
        <dbReference type="ARBA" id="ARBA00023002"/>
    </source>
</evidence>
<dbReference type="GO" id="GO:0016491">
    <property type="term" value="F:oxidoreductase activity"/>
    <property type="evidence" value="ECO:0007669"/>
    <property type="project" value="UniProtKB-KW"/>
</dbReference>
<sequence length="498" mass="52833">MKFLAAAAALAAVADAAALGPSDPRCVCCSALTKTEGLTGKVYAPDSQKYTERLGEYYSANAAQAPWCMVFPESAGDVSKIVKVFNEHSCPFGMRSGGHSAFKGSNGIKDGVTVDFGNMADTTYDEATQIASVGPGSDWGAVYRTLAPYGVVGVGGRADVVGVGGFTTGGGYSFHTGVRGFACDNVVNFEVVLGNGDIVNANATANSDLWKALKGGSGNLGFISRVEIEVWPQNELYASITGYAQEDKPKVIDAYVDFVNNQDTDAPSQAIIAQTFGVTAGYGFGAILSNIDNVVSPSFDPFFAIPSQYSIPASGPAHEVVPVFTGYTPMGVLASWQAGMVGLDAELLNEMDQIQHDYISRMQAAAPTSNFEMIFQWQAVTKGIVAVSESRGGNVLGLDHVVADGPAVMYNIALTIDTDPNQELILPIAIQFRKALEAAADARGLNRKWEFLNYAHSSQDPISHYGAENIAHLKAASKKYDPTQVFQKLRKTGFHLPA</sequence>
<name>A0A9P9ADT9_9PEZI</name>
<dbReference type="Proteomes" id="UP000770015">
    <property type="component" value="Unassembled WGS sequence"/>
</dbReference>
<dbReference type="Pfam" id="PF01565">
    <property type="entry name" value="FAD_binding_4"/>
    <property type="match status" value="1"/>
</dbReference>
<dbReference type="InterPro" id="IPR006094">
    <property type="entry name" value="Oxid_FAD_bind_N"/>
</dbReference>
<dbReference type="InterPro" id="IPR016169">
    <property type="entry name" value="FAD-bd_PCMH_sub2"/>
</dbReference>
<dbReference type="OrthoDB" id="2151789at2759"/>
<comment type="similarity">
    <text evidence="1">Belongs to the oxygen-dependent FAD-linked oxidoreductase family.</text>
</comment>
<dbReference type="InterPro" id="IPR050416">
    <property type="entry name" value="FAD-linked_Oxidoreductase"/>
</dbReference>
<feature type="domain" description="FAD-binding PCMH-type" evidence="6">
    <location>
        <begin position="62"/>
        <end position="233"/>
    </location>
</feature>
<feature type="chain" id="PRO_5040213444" description="FAD-binding PCMH-type domain-containing protein" evidence="5">
    <location>
        <begin position="19"/>
        <end position="498"/>
    </location>
</feature>
<gene>
    <name evidence="7" type="ORF">F5X68DRAFT_274308</name>
</gene>
<keyword evidence="2" id="KW-0285">Flavoprotein</keyword>
<dbReference type="PANTHER" id="PTHR42973:SF53">
    <property type="entry name" value="FAD-BINDING PCMH-TYPE DOMAIN-CONTAINING PROTEIN-RELATED"/>
    <property type="match status" value="1"/>
</dbReference>
<evidence type="ECO:0000313" key="7">
    <source>
        <dbReference type="EMBL" id="KAH6690328.1"/>
    </source>
</evidence>
<dbReference type="Gene3D" id="3.30.465.10">
    <property type="match status" value="1"/>
</dbReference>
<evidence type="ECO:0000256" key="3">
    <source>
        <dbReference type="ARBA" id="ARBA00022827"/>
    </source>
</evidence>
<proteinExistence type="inferred from homology"/>
<keyword evidence="8" id="KW-1185">Reference proteome</keyword>
<dbReference type="SUPFAM" id="SSF56176">
    <property type="entry name" value="FAD-binding/transporter-associated domain-like"/>
    <property type="match status" value="1"/>
</dbReference>
<evidence type="ECO:0000256" key="2">
    <source>
        <dbReference type="ARBA" id="ARBA00022630"/>
    </source>
</evidence>
<comment type="caution">
    <text evidence="7">The sequence shown here is derived from an EMBL/GenBank/DDBJ whole genome shotgun (WGS) entry which is preliminary data.</text>
</comment>
<dbReference type="InterPro" id="IPR016166">
    <property type="entry name" value="FAD-bd_PCMH"/>
</dbReference>
<keyword evidence="4" id="KW-0560">Oxidoreductase</keyword>
<dbReference type="PANTHER" id="PTHR42973">
    <property type="entry name" value="BINDING OXIDOREDUCTASE, PUTATIVE (AFU_ORTHOLOGUE AFUA_1G17690)-RELATED"/>
    <property type="match status" value="1"/>
</dbReference>
<protein>
    <recommendedName>
        <fullName evidence="6">FAD-binding PCMH-type domain-containing protein</fullName>
    </recommendedName>
</protein>
<dbReference type="EMBL" id="JAGSXJ010000006">
    <property type="protein sequence ID" value="KAH6690328.1"/>
    <property type="molecule type" value="Genomic_DNA"/>
</dbReference>